<dbReference type="InterPro" id="IPR036352">
    <property type="entry name" value="Semap_dom_sf"/>
</dbReference>
<dbReference type="Gene3D" id="2.130.10.10">
    <property type="entry name" value="YVTN repeat-like/Quinoprotein amine dehydrogenase"/>
    <property type="match status" value="1"/>
</dbReference>
<accession>A0A6S7I331</accession>
<dbReference type="InterPro" id="IPR015943">
    <property type="entry name" value="WD40/YVTN_repeat-like_dom_sf"/>
</dbReference>
<dbReference type="AlphaFoldDB" id="A0A6S7I331"/>
<protein>
    <submittedName>
        <fullName evidence="1">---NA</fullName>
    </submittedName>
</protein>
<reference evidence="1" key="1">
    <citation type="submission" date="2020-04" db="EMBL/GenBank/DDBJ databases">
        <authorList>
            <person name="Alioto T."/>
            <person name="Alioto T."/>
            <person name="Gomez Garrido J."/>
        </authorList>
    </citation>
    <scope>NUCLEOTIDE SEQUENCE</scope>
    <source>
        <strain evidence="1">A484AB</strain>
    </source>
</reference>
<evidence type="ECO:0000313" key="2">
    <source>
        <dbReference type="Proteomes" id="UP001152795"/>
    </source>
</evidence>
<sequence length="173" mass="19464">MKCYIFCLAIIPMVLCSVPALDHASKTMNCPDCKIFPSENSNYTDFTVILQKKNTPTFFVGIRDGVLQITMDGNLIHNISIPSKENDHKTCMYSVKQGIHKECGNIIGEIIPQKNTDLMLACGNNADQTEQCWKINETNVVGKPDSYSFYSKNPERKYVISGIQTNALLHRLQ</sequence>
<dbReference type="SUPFAM" id="SSF101912">
    <property type="entry name" value="Sema domain"/>
    <property type="match status" value="1"/>
</dbReference>
<keyword evidence="2" id="KW-1185">Reference proteome</keyword>
<dbReference type="EMBL" id="CACRXK020004029">
    <property type="protein sequence ID" value="CAB4001211.1"/>
    <property type="molecule type" value="Genomic_DNA"/>
</dbReference>
<evidence type="ECO:0000313" key="1">
    <source>
        <dbReference type="EMBL" id="CAB4001211.1"/>
    </source>
</evidence>
<proteinExistence type="predicted"/>
<organism evidence="1 2">
    <name type="scientific">Paramuricea clavata</name>
    <name type="common">Red gorgonian</name>
    <name type="synonym">Violescent sea-whip</name>
    <dbReference type="NCBI Taxonomy" id="317549"/>
    <lineage>
        <taxon>Eukaryota</taxon>
        <taxon>Metazoa</taxon>
        <taxon>Cnidaria</taxon>
        <taxon>Anthozoa</taxon>
        <taxon>Octocorallia</taxon>
        <taxon>Malacalcyonacea</taxon>
        <taxon>Plexauridae</taxon>
        <taxon>Paramuricea</taxon>
    </lineage>
</organism>
<name>A0A6S7I331_PARCT</name>
<gene>
    <name evidence="1" type="ORF">PACLA_8A006061</name>
</gene>
<dbReference type="Proteomes" id="UP001152795">
    <property type="component" value="Unassembled WGS sequence"/>
</dbReference>
<comment type="caution">
    <text evidence="1">The sequence shown here is derived from an EMBL/GenBank/DDBJ whole genome shotgun (WGS) entry which is preliminary data.</text>
</comment>